<feature type="compositionally biased region" description="Basic and acidic residues" evidence="1">
    <location>
        <begin position="313"/>
        <end position="324"/>
    </location>
</feature>
<accession>A0A284S4H1</accession>
<keyword evidence="3" id="KW-1185">Reference proteome</keyword>
<feature type="region of interest" description="Disordered" evidence="1">
    <location>
        <begin position="281"/>
        <end position="345"/>
    </location>
</feature>
<dbReference type="EMBL" id="FUEG01000031">
    <property type="protein sequence ID" value="SJL15887.1"/>
    <property type="molecule type" value="Genomic_DNA"/>
</dbReference>
<evidence type="ECO:0000313" key="2">
    <source>
        <dbReference type="EMBL" id="SJL15887.1"/>
    </source>
</evidence>
<feature type="region of interest" description="Disordered" evidence="1">
    <location>
        <begin position="359"/>
        <end position="413"/>
    </location>
</feature>
<feature type="compositionally biased region" description="Polar residues" evidence="1">
    <location>
        <begin position="281"/>
        <end position="295"/>
    </location>
</feature>
<reference evidence="3" key="1">
    <citation type="journal article" date="2017" name="Nat. Ecol. Evol.">
        <title>Genome expansion and lineage-specific genetic innovations in the forest pathogenic fungi Armillaria.</title>
        <authorList>
            <person name="Sipos G."/>
            <person name="Prasanna A.N."/>
            <person name="Walter M.C."/>
            <person name="O'Connor E."/>
            <person name="Balint B."/>
            <person name="Krizsan K."/>
            <person name="Kiss B."/>
            <person name="Hess J."/>
            <person name="Varga T."/>
            <person name="Slot J."/>
            <person name="Riley R."/>
            <person name="Boka B."/>
            <person name="Rigling D."/>
            <person name="Barry K."/>
            <person name="Lee J."/>
            <person name="Mihaltcheva S."/>
            <person name="LaButti K."/>
            <person name="Lipzen A."/>
            <person name="Waldron R."/>
            <person name="Moloney N.M."/>
            <person name="Sperisen C."/>
            <person name="Kredics L."/>
            <person name="Vagvoelgyi C."/>
            <person name="Patrignani A."/>
            <person name="Fitzpatrick D."/>
            <person name="Nagy I."/>
            <person name="Doyle S."/>
            <person name="Anderson J.B."/>
            <person name="Grigoriev I.V."/>
            <person name="Gueldener U."/>
            <person name="Muensterkoetter M."/>
            <person name="Nagy L.G."/>
        </authorList>
    </citation>
    <scope>NUCLEOTIDE SEQUENCE [LARGE SCALE GENOMIC DNA]</scope>
    <source>
        <strain evidence="3">C18/9</strain>
    </source>
</reference>
<dbReference type="Proteomes" id="UP000219338">
    <property type="component" value="Unassembled WGS sequence"/>
</dbReference>
<gene>
    <name evidence="2" type="ORF">ARMOST_19395</name>
</gene>
<dbReference type="OrthoDB" id="3235325at2759"/>
<feature type="region of interest" description="Disordered" evidence="1">
    <location>
        <begin position="120"/>
        <end position="144"/>
    </location>
</feature>
<feature type="region of interest" description="Disordered" evidence="1">
    <location>
        <begin position="218"/>
        <end position="259"/>
    </location>
</feature>
<feature type="region of interest" description="Disordered" evidence="1">
    <location>
        <begin position="469"/>
        <end position="508"/>
    </location>
</feature>
<organism evidence="2 3">
    <name type="scientific">Armillaria ostoyae</name>
    <name type="common">Armillaria root rot fungus</name>
    <dbReference type="NCBI Taxonomy" id="47428"/>
    <lineage>
        <taxon>Eukaryota</taxon>
        <taxon>Fungi</taxon>
        <taxon>Dikarya</taxon>
        <taxon>Basidiomycota</taxon>
        <taxon>Agaricomycotina</taxon>
        <taxon>Agaricomycetes</taxon>
        <taxon>Agaricomycetidae</taxon>
        <taxon>Agaricales</taxon>
        <taxon>Marasmiineae</taxon>
        <taxon>Physalacriaceae</taxon>
        <taxon>Armillaria</taxon>
    </lineage>
</organism>
<sequence>MHAPSQTGSFGWQTLASSNHSTYSLQMQNEVLQSQLNMVSLQLCEANAVNTSLKFAYLELLNTVKSLQSTASSTSVEPTSLVNANDLYPEPEQLDHKDSRYKNVKFWFVSEWKSLSAKQNGETHVDIEGTSSDDRDEDDSDKDPRTTAALCLKTKGNARASQGINVALRFICNIDGNIIDGHRATAIRSRACEIWHELYKHKLVPKWYNDMIKKRKAKKTNISLSTQHPDRHHHRYEESASSRNKGKRHAQSPVDDMHDELDHEHHPIAKRSQIGTANFNVQSQSLPPTNSTTPAGSLPPKHESRPMTSIYQDDEHERQDETDLFRPTTPAPEPEDQGIDYGNDFITDPLFERFSIPSAEDSSLDSTDASIQGPSISPDSRQSGDSGDELGIPDLDQDHQNAVTPKNVPQEPGSQALCCAPLTNTENISTVLSRLPLCLNPLYHSQGATQQINQQPLSRSVFAVLAPAVTGSSQETQSKDSTTDPSTELVAPNVSKKKKSEGPTPRALCKDDWMKQNPSGNWQVEFGPYWNALKVSQPAEFKKWVDALAAAKAARAQAAAT</sequence>
<dbReference type="STRING" id="47428.A0A284S4H1"/>
<protein>
    <submittedName>
        <fullName evidence="2">Uncharacterized protein</fullName>
    </submittedName>
</protein>
<feature type="compositionally biased region" description="Polar residues" evidence="1">
    <location>
        <begin position="360"/>
        <end position="385"/>
    </location>
</feature>
<proteinExistence type="predicted"/>
<dbReference type="AlphaFoldDB" id="A0A284S4H1"/>
<name>A0A284S4H1_ARMOS</name>
<evidence type="ECO:0000313" key="3">
    <source>
        <dbReference type="Proteomes" id="UP000219338"/>
    </source>
</evidence>
<evidence type="ECO:0000256" key="1">
    <source>
        <dbReference type="SAM" id="MobiDB-lite"/>
    </source>
</evidence>